<accession>A0A484LKM2</accession>
<sequence>MVCSIYDTNSPLHCCGSSSRMPCDSWGGLAKFLSHHSQLKRPTRVISKGLETYLRCRRSFHNPRKLLAKPLQQREIRVRLLRYQWQGDQNRRHHLAI</sequence>
<evidence type="ECO:0000313" key="1">
    <source>
        <dbReference type="EMBL" id="VFQ76975.1"/>
    </source>
</evidence>
<protein>
    <submittedName>
        <fullName evidence="1">Uncharacterized protein</fullName>
    </submittedName>
</protein>
<gene>
    <name evidence="1" type="ORF">CCAM_LOCUS18751</name>
</gene>
<proteinExistence type="predicted"/>
<keyword evidence="2" id="KW-1185">Reference proteome</keyword>
<name>A0A484LKM2_9ASTE</name>
<dbReference type="AlphaFoldDB" id="A0A484LKM2"/>
<dbReference type="EMBL" id="OOIL02001591">
    <property type="protein sequence ID" value="VFQ76975.1"/>
    <property type="molecule type" value="Genomic_DNA"/>
</dbReference>
<dbReference type="Proteomes" id="UP000595140">
    <property type="component" value="Unassembled WGS sequence"/>
</dbReference>
<organism evidence="1 2">
    <name type="scientific">Cuscuta campestris</name>
    <dbReference type="NCBI Taxonomy" id="132261"/>
    <lineage>
        <taxon>Eukaryota</taxon>
        <taxon>Viridiplantae</taxon>
        <taxon>Streptophyta</taxon>
        <taxon>Embryophyta</taxon>
        <taxon>Tracheophyta</taxon>
        <taxon>Spermatophyta</taxon>
        <taxon>Magnoliopsida</taxon>
        <taxon>eudicotyledons</taxon>
        <taxon>Gunneridae</taxon>
        <taxon>Pentapetalae</taxon>
        <taxon>asterids</taxon>
        <taxon>lamiids</taxon>
        <taxon>Solanales</taxon>
        <taxon>Convolvulaceae</taxon>
        <taxon>Cuscuteae</taxon>
        <taxon>Cuscuta</taxon>
        <taxon>Cuscuta subgen. Grammica</taxon>
        <taxon>Cuscuta sect. Cleistogrammica</taxon>
    </lineage>
</organism>
<evidence type="ECO:0000313" key="2">
    <source>
        <dbReference type="Proteomes" id="UP000595140"/>
    </source>
</evidence>
<reference evidence="1 2" key="1">
    <citation type="submission" date="2018-04" db="EMBL/GenBank/DDBJ databases">
        <authorList>
            <person name="Vogel A."/>
        </authorList>
    </citation>
    <scope>NUCLEOTIDE SEQUENCE [LARGE SCALE GENOMIC DNA]</scope>
</reference>